<sequence length="169" mass="19932">MNIYFIYNNNNQKFACFITYCEVIHSSPKISRQKLMSLSGGYLLNQHVDCGLNYKYFPVDSIFKFNMVEDLILWEKGYSSHLEESLIKHVLKPEDMITVDKMIIAILICLFARNKDILEYFRDFENTFEKSSVISTILRTVTRKHGPFLNVILCTSVMKNWFQNNNRYA</sequence>
<protein>
    <submittedName>
        <fullName evidence="1">Uncharacterized protein</fullName>
    </submittedName>
</protein>
<organism evidence="1 2">
    <name type="scientific">Daphnia galeata</name>
    <dbReference type="NCBI Taxonomy" id="27404"/>
    <lineage>
        <taxon>Eukaryota</taxon>
        <taxon>Metazoa</taxon>
        <taxon>Ecdysozoa</taxon>
        <taxon>Arthropoda</taxon>
        <taxon>Crustacea</taxon>
        <taxon>Branchiopoda</taxon>
        <taxon>Diplostraca</taxon>
        <taxon>Cladocera</taxon>
        <taxon>Anomopoda</taxon>
        <taxon>Daphniidae</taxon>
        <taxon>Daphnia</taxon>
    </lineage>
</organism>
<dbReference type="OrthoDB" id="6357031at2759"/>
<accession>A0A8J2RP61</accession>
<dbReference type="EMBL" id="CAKKLH010000235">
    <property type="protein sequence ID" value="CAH0106846.1"/>
    <property type="molecule type" value="Genomic_DNA"/>
</dbReference>
<dbReference type="Proteomes" id="UP000789390">
    <property type="component" value="Unassembled WGS sequence"/>
</dbReference>
<keyword evidence="2" id="KW-1185">Reference proteome</keyword>
<evidence type="ECO:0000313" key="1">
    <source>
        <dbReference type="EMBL" id="CAH0106846.1"/>
    </source>
</evidence>
<gene>
    <name evidence="1" type="ORF">DGAL_LOCUS10008</name>
</gene>
<proteinExistence type="predicted"/>
<dbReference type="AlphaFoldDB" id="A0A8J2RP61"/>
<comment type="caution">
    <text evidence="1">The sequence shown here is derived from an EMBL/GenBank/DDBJ whole genome shotgun (WGS) entry which is preliminary data.</text>
</comment>
<name>A0A8J2RP61_9CRUS</name>
<reference evidence="1" key="1">
    <citation type="submission" date="2021-11" db="EMBL/GenBank/DDBJ databases">
        <authorList>
            <person name="Schell T."/>
        </authorList>
    </citation>
    <scope>NUCLEOTIDE SEQUENCE</scope>
    <source>
        <strain evidence="1">M5</strain>
    </source>
</reference>
<evidence type="ECO:0000313" key="2">
    <source>
        <dbReference type="Proteomes" id="UP000789390"/>
    </source>
</evidence>